<dbReference type="InterPro" id="IPR045046">
    <property type="entry name" value="Vps9-like"/>
</dbReference>
<protein>
    <recommendedName>
        <fullName evidence="2">VPS9 domain-containing protein</fullName>
    </recommendedName>
</protein>
<name>A0ABX8HYU8_9ASCO</name>
<evidence type="ECO:0000256" key="1">
    <source>
        <dbReference type="SAM" id="MobiDB-lite"/>
    </source>
</evidence>
<dbReference type="SUPFAM" id="SSF46934">
    <property type="entry name" value="UBA-like"/>
    <property type="match status" value="1"/>
</dbReference>
<feature type="compositionally biased region" description="Basic and acidic residues" evidence="1">
    <location>
        <begin position="39"/>
        <end position="58"/>
    </location>
</feature>
<feature type="compositionally biased region" description="Polar residues" evidence="1">
    <location>
        <begin position="186"/>
        <end position="198"/>
    </location>
</feature>
<evidence type="ECO:0000313" key="4">
    <source>
        <dbReference type="Proteomes" id="UP000825434"/>
    </source>
</evidence>
<dbReference type="SUPFAM" id="SSF109993">
    <property type="entry name" value="VPS9 domain"/>
    <property type="match status" value="1"/>
</dbReference>
<dbReference type="Pfam" id="PF02204">
    <property type="entry name" value="VPS9"/>
    <property type="match status" value="1"/>
</dbReference>
<feature type="compositionally biased region" description="Basic and acidic residues" evidence="1">
    <location>
        <begin position="95"/>
        <end position="119"/>
    </location>
</feature>
<dbReference type="Pfam" id="PF18151">
    <property type="entry name" value="DUF5601"/>
    <property type="match status" value="1"/>
</dbReference>
<dbReference type="InterPro" id="IPR009060">
    <property type="entry name" value="UBA-like_sf"/>
</dbReference>
<accession>A0ABX8HYU8</accession>
<proteinExistence type="predicted"/>
<dbReference type="InterPro" id="IPR014710">
    <property type="entry name" value="RmlC-like_jellyroll"/>
</dbReference>
<dbReference type="CDD" id="cd14369">
    <property type="entry name" value="CUE_VPS9_like"/>
    <property type="match status" value="1"/>
</dbReference>
<dbReference type="PANTHER" id="PTHR23101">
    <property type="entry name" value="RAB GDP/GTP EXCHANGE FACTOR"/>
    <property type="match status" value="1"/>
</dbReference>
<dbReference type="PROSITE" id="PS51205">
    <property type="entry name" value="VPS9"/>
    <property type="match status" value="1"/>
</dbReference>
<dbReference type="PANTHER" id="PTHR23101:SF25">
    <property type="entry name" value="GTPASE-ACTIVATING PROTEIN AND VPS9 DOMAIN-CONTAINING PROTEIN 1"/>
    <property type="match status" value="1"/>
</dbReference>
<dbReference type="Proteomes" id="UP000825434">
    <property type="component" value="Chromosome 1"/>
</dbReference>
<dbReference type="Gene3D" id="1.20.1050.80">
    <property type="entry name" value="VPS9 domain"/>
    <property type="match status" value="1"/>
</dbReference>
<feature type="compositionally biased region" description="Low complexity" evidence="1">
    <location>
        <begin position="17"/>
        <end position="38"/>
    </location>
</feature>
<feature type="region of interest" description="Disordered" evidence="1">
    <location>
        <begin position="287"/>
        <end position="310"/>
    </location>
</feature>
<dbReference type="SUPFAM" id="SSF51182">
    <property type="entry name" value="RmlC-like cupins"/>
    <property type="match status" value="1"/>
</dbReference>
<dbReference type="InterPro" id="IPR041804">
    <property type="entry name" value="Vps9_CUE"/>
</dbReference>
<dbReference type="InterPro" id="IPR010424">
    <property type="entry name" value="EutQ"/>
</dbReference>
<feature type="domain" description="VPS9" evidence="2">
    <location>
        <begin position="441"/>
        <end position="590"/>
    </location>
</feature>
<feature type="compositionally biased region" description="Basic and acidic residues" evidence="1">
    <location>
        <begin position="199"/>
        <end position="222"/>
    </location>
</feature>
<dbReference type="Gene3D" id="1.10.8.10">
    <property type="entry name" value="DNA helicase RuvA subunit, C-terminal domain"/>
    <property type="match status" value="1"/>
</dbReference>
<feature type="compositionally biased region" description="Basic and acidic residues" evidence="1">
    <location>
        <begin position="150"/>
        <end position="183"/>
    </location>
</feature>
<dbReference type="InterPro" id="IPR003123">
    <property type="entry name" value="VPS9"/>
</dbReference>
<feature type="compositionally biased region" description="Polar residues" evidence="1">
    <location>
        <begin position="79"/>
        <end position="94"/>
    </location>
</feature>
<feature type="region of interest" description="Disordered" evidence="1">
    <location>
        <begin position="1"/>
        <end position="244"/>
    </location>
</feature>
<dbReference type="InterPro" id="IPR037191">
    <property type="entry name" value="VPS9_dom_sf"/>
</dbReference>
<reference evidence="3 4" key="1">
    <citation type="submission" date="2021-06" db="EMBL/GenBank/DDBJ databases">
        <title>Candida outbreak in Lebanon.</title>
        <authorList>
            <person name="Finianos M."/>
        </authorList>
    </citation>
    <scope>NUCLEOTIDE SEQUENCE [LARGE SCALE GENOMIC DNA]</scope>
    <source>
        <strain evidence="3">CA3LBN</strain>
    </source>
</reference>
<dbReference type="EMBL" id="CP076661">
    <property type="protein sequence ID" value="QWU85866.1"/>
    <property type="molecule type" value="Genomic_DNA"/>
</dbReference>
<dbReference type="Pfam" id="PF06249">
    <property type="entry name" value="EutQ"/>
    <property type="match status" value="1"/>
</dbReference>
<dbReference type="InterPro" id="IPR011051">
    <property type="entry name" value="RmlC_Cupin_sf"/>
</dbReference>
<dbReference type="CDD" id="cd02228">
    <property type="entry name" value="cupin_EutQ"/>
    <property type="match status" value="1"/>
</dbReference>
<feature type="region of interest" description="Disordered" evidence="1">
    <location>
        <begin position="651"/>
        <end position="683"/>
    </location>
</feature>
<evidence type="ECO:0000259" key="2">
    <source>
        <dbReference type="PROSITE" id="PS51205"/>
    </source>
</evidence>
<dbReference type="Gene3D" id="2.60.120.10">
    <property type="entry name" value="Jelly Rolls"/>
    <property type="match status" value="1"/>
</dbReference>
<sequence>MSFNNPLGFNVSKAIPTTSTTNTNTTSTVTSQTASPAPSKHESEPERPNFKDVQEAKRPPSSSSSSPKVLQPAMATGISDVTPTTVSVTEGTNGSREKTDLIGLFDKFDVNKANDKNNTEENEEAEIDSLEEKMRQFKPKARQDSNMSTLDDKVEEKEHLSTHLESDQKTDEVSHIEGDHLDVEGNVSQEPVQETSVESSDKDPKSTEHKSAESTSLNKDESDSTLPDTGDPANEESSKQNTAAFQTNAENEDTLEAPPLAQTEYEGAGDEDVLSGTQSETVEDFQLKDDELSLEAPTSAPVRPRNKRNNSIQRAYNTINPQEQYQKSHNPFDFQTFLSHIRKKPANPIVRYIRSFLVSFTRQAPSMSTAQRIKAVRQFKQFIKGKFEEYEPFASMNNKDLENSNEGIEKLIMNRLYEYCFSPEVFKKYGNQTQESFLQDLREDLKFASCLDKFSWVSGNHLDIDLNEIAQRKKETSSDSLNYLDHAIKELNKMNSYRAPRDKIICILNSCKIIFSLLRVSKQETNADAFIPLLILVIIRAKTPNIISNVHYIERFRGEEWLMHGETSYYLSSLQGALSFIQNITKDDLTVSSEEFDANIEAWEADVKQRPPELVIPEPQASETNAAPVIRQNLSPSSVLMASAETVKNSITNYLSSPPPPESNEEPRENQRESAPAPGPSEEDIDAAFQQLSEMFPSLDKIILRDLVVMNDAKVEKTLDICLQLYQKRKKKMPFKYTPAAKGKEVNPPQIPSPGNNSFLGDIFTSEAPSDKQISCGFYKQEAGEPLEYYYDYDEMKIILEVEGEYTIADETGNKVSVAPGDVFYFPRGTTITFQTTGYGYAFFCGLRPNGTA</sequence>
<dbReference type="InterPro" id="IPR041545">
    <property type="entry name" value="DUF5601"/>
</dbReference>
<feature type="compositionally biased region" description="Acidic residues" evidence="1">
    <location>
        <begin position="120"/>
        <end position="129"/>
    </location>
</feature>
<dbReference type="Gene3D" id="1.10.246.120">
    <property type="match status" value="1"/>
</dbReference>
<gene>
    <name evidence="3" type="ORF">CA3LBN_000084</name>
</gene>
<dbReference type="SMART" id="SM00167">
    <property type="entry name" value="VPS9"/>
    <property type="match status" value="1"/>
</dbReference>
<evidence type="ECO:0000313" key="3">
    <source>
        <dbReference type="EMBL" id="QWU85866.1"/>
    </source>
</evidence>
<organism evidence="3 4">
    <name type="scientific">Candidozyma haemuli</name>
    <dbReference type="NCBI Taxonomy" id="45357"/>
    <lineage>
        <taxon>Eukaryota</taxon>
        <taxon>Fungi</taxon>
        <taxon>Dikarya</taxon>
        <taxon>Ascomycota</taxon>
        <taxon>Saccharomycotina</taxon>
        <taxon>Pichiomycetes</taxon>
        <taxon>Metschnikowiaceae</taxon>
        <taxon>Candidozyma</taxon>
    </lineage>
</organism>
<keyword evidence="4" id="KW-1185">Reference proteome</keyword>